<dbReference type="InterPro" id="IPR005017">
    <property type="entry name" value="OMPP1/FadL/TodX"/>
</dbReference>
<evidence type="ECO:0000256" key="1">
    <source>
        <dbReference type="ARBA" id="ARBA00004571"/>
    </source>
</evidence>
<sequence>MTAFPIKALIAASTLALMAGATTAAHAGGFYLQDLSAKQAGNAYSGAVSAQGADALWWNPAAIAGSTTKELSFGAAYIAPKGNVDDAGTIIVRPGQAPASVGGNPSAKNPISNGVLPNGSFSMPLNDRVAIGVTVTAPFSFETNYDADSWARYDADKTRLTTVDIQPVVAFTVNDWLSLGVGLNAEYTKATLNNALPNLSPLLPDGAQTLEGDGWNYGYTIGAQAHHDKVTVGLSYKSAIKHELSGDLTISGLLGPIAGSNGTVSNLKADFSTPSQTMLGVTLQATDKLALHAQVISFGWSEFDYITITGSVNQAIPEDYRDTVSLAIGGDYVLNDKWTVRAGIQSDQTPTRDGHRDARVPDADRIDYAVGTSYQVTPSFAIDAAFTYVAFDKSALSTTTAAYAGTAVQTPIIVKGTLNDASASVFSIGGHFTF</sequence>
<accession>A0A1G4T054</accession>
<evidence type="ECO:0000256" key="5">
    <source>
        <dbReference type="ARBA" id="ARBA00022729"/>
    </source>
</evidence>
<dbReference type="SUPFAM" id="SSF56935">
    <property type="entry name" value="Porins"/>
    <property type="match status" value="1"/>
</dbReference>
<comment type="subcellular location">
    <subcellularLocation>
        <location evidence="1">Cell outer membrane</location>
        <topology evidence="1">Multi-pass membrane protein</topology>
    </subcellularLocation>
</comment>
<dbReference type="EMBL" id="FMTS01000006">
    <property type="protein sequence ID" value="SCW74587.1"/>
    <property type="molecule type" value="Genomic_DNA"/>
</dbReference>
<evidence type="ECO:0000256" key="3">
    <source>
        <dbReference type="ARBA" id="ARBA00022452"/>
    </source>
</evidence>
<dbReference type="STRING" id="260084.SAMN02927928_3060"/>
<dbReference type="GO" id="GO:0015483">
    <property type="term" value="F:long-chain fatty acid transporting porin activity"/>
    <property type="evidence" value="ECO:0007669"/>
    <property type="project" value="TreeGrafter"/>
</dbReference>
<evidence type="ECO:0000256" key="6">
    <source>
        <dbReference type="ARBA" id="ARBA00023136"/>
    </source>
</evidence>
<keyword evidence="10" id="KW-1185">Reference proteome</keyword>
<gene>
    <name evidence="9" type="ORF">SAMN02927928_3060</name>
</gene>
<dbReference type="AlphaFoldDB" id="A0A1G4T054"/>
<keyword evidence="7" id="KW-0998">Cell outer membrane</keyword>
<organism evidence="9 10">
    <name type="scientific">Asticcacaulis taihuensis</name>
    <dbReference type="NCBI Taxonomy" id="260084"/>
    <lineage>
        <taxon>Bacteria</taxon>
        <taxon>Pseudomonadati</taxon>
        <taxon>Pseudomonadota</taxon>
        <taxon>Alphaproteobacteria</taxon>
        <taxon>Caulobacterales</taxon>
        <taxon>Caulobacteraceae</taxon>
        <taxon>Asticcacaulis</taxon>
    </lineage>
</organism>
<evidence type="ECO:0000256" key="4">
    <source>
        <dbReference type="ARBA" id="ARBA00022692"/>
    </source>
</evidence>
<keyword evidence="3" id="KW-1134">Transmembrane beta strand</keyword>
<comment type="similarity">
    <text evidence="2">Belongs to the OmpP1/FadL family.</text>
</comment>
<evidence type="ECO:0000256" key="8">
    <source>
        <dbReference type="SAM" id="SignalP"/>
    </source>
</evidence>
<reference evidence="10" key="1">
    <citation type="submission" date="2016-10" db="EMBL/GenBank/DDBJ databases">
        <authorList>
            <person name="Varghese N."/>
            <person name="Submissions S."/>
        </authorList>
    </citation>
    <scope>NUCLEOTIDE SEQUENCE [LARGE SCALE GENOMIC DNA]</scope>
    <source>
        <strain evidence="10">CGMCC 1.3431</strain>
    </source>
</reference>
<dbReference type="PANTHER" id="PTHR35093:SF8">
    <property type="entry name" value="OUTER MEMBRANE PROTEIN NMB0088-RELATED"/>
    <property type="match status" value="1"/>
</dbReference>
<feature type="signal peptide" evidence="8">
    <location>
        <begin position="1"/>
        <end position="27"/>
    </location>
</feature>
<dbReference type="PANTHER" id="PTHR35093">
    <property type="entry name" value="OUTER MEMBRANE PROTEIN NMB0088-RELATED"/>
    <property type="match status" value="1"/>
</dbReference>
<keyword evidence="6" id="KW-0472">Membrane</keyword>
<keyword evidence="5 8" id="KW-0732">Signal</keyword>
<protein>
    <submittedName>
        <fullName evidence="9">Long-chain fatty acid transport protein</fullName>
    </submittedName>
</protein>
<evidence type="ECO:0000256" key="7">
    <source>
        <dbReference type="ARBA" id="ARBA00023237"/>
    </source>
</evidence>
<dbReference type="OrthoDB" id="19849at2"/>
<dbReference type="RefSeq" id="WP_090649778.1">
    <property type="nucleotide sequence ID" value="NZ_CBCRYE010000005.1"/>
</dbReference>
<dbReference type="Proteomes" id="UP000199150">
    <property type="component" value="Unassembled WGS sequence"/>
</dbReference>
<evidence type="ECO:0000256" key="2">
    <source>
        <dbReference type="ARBA" id="ARBA00008163"/>
    </source>
</evidence>
<dbReference type="GO" id="GO:0009279">
    <property type="term" value="C:cell outer membrane"/>
    <property type="evidence" value="ECO:0007669"/>
    <property type="project" value="UniProtKB-SubCell"/>
</dbReference>
<dbReference type="Gene3D" id="2.40.160.60">
    <property type="entry name" value="Outer membrane protein transport protein (OMPP1/FadL/TodX)"/>
    <property type="match status" value="1"/>
</dbReference>
<keyword evidence="4" id="KW-0812">Transmembrane</keyword>
<proteinExistence type="inferred from homology"/>
<evidence type="ECO:0000313" key="9">
    <source>
        <dbReference type="EMBL" id="SCW74587.1"/>
    </source>
</evidence>
<feature type="chain" id="PRO_5011511408" evidence="8">
    <location>
        <begin position="28"/>
        <end position="434"/>
    </location>
</feature>
<dbReference type="Pfam" id="PF03349">
    <property type="entry name" value="Toluene_X"/>
    <property type="match status" value="1"/>
</dbReference>
<name>A0A1G4T054_9CAUL</name>
<evidence type="ECO:0000313" key="10">
    <source>
        <dbReference type="Proteomes" id="UP000199150"/>
    </source>
</evidence>